<dbReference type="OrthoDB" id="4473401at2759"/>
<keyword evidence="7 13" id="KW-1133">Transmembrane helix</keyword>
<feature type="region of interest" description="Disordered" evidence="12">
    <location>
        <begin position="266"/>
        <end position="298"/>
    </location>
</feature>
<keyword evidence="9 13" id="KW-0472">Membrane</keyword>
<feature type="domain" description="BPTI/Kunitz inhibitor" evidence="14">
    <location>
        <begin position="764"/>
        <end position="814"/>
    </location>
</feature>
<dbReference type="InterPro" id="IPR027417">
    <property type="entry name" value="P-loop_NTPase"/>
</dbReference>
<organism evidence="15 16">
    <name type="scientific">Meloidogyne graminicola</name>
    <dbReference type="NCBI Taxonomy" id="189291"/>
    <lineage>
        <taxon>Eukaryota</taxon>
        <taxon>Metazoa</taxon>
        <taxon>Ecdysozoa</taxon>
        <taxon>Nematoda</taxon>
        <taxon>Chromadorea</taxon>
        <taxon>Rhabditida</taxon>
        <taxon>Tylenchina</taxon>
        <taxon>Tylenchomorpha</taxon>
        <taxon>Tylenchoidea</taxon>
        <taxon>Meloidogynidae</taxon>
        <taxon>Meloidogyninae</taxon>
        <taxon>Meloidogyne</taxon>
    </lineage>
</organism>
<feature type="transmembrane region" description="Helical" evidence="13">
    <location>
        <begin position="9"/>
        <end position="25"/>
    </location>
</feature>
<evidence type="ECO:0000256" key="9">
    <source>
        <dbReference type="ARBA" id="ARBA00023136"/>
    </source>
</evidence>
<feature type="domain" description="BPTI/Kunitz inhibitor" evidence="14">
    <location>
        <begin position="814"/>
        <end position="864"/>
    </location>
</feature>
<dbReference type="EMBL" id="JABEBT010000078">
    <property type="protein sequence ID" value="KAF7633375.1"/>
    <property type="molecule type" value="Genomic_DNA"/>
</dbReference>
<gene>
    <name evidence="15" type="ORF">Mgra_00007257</name>
</gene>
<evidence type="ECO:0000256" key="12">
    <source>
        <dbReference type="SAM" id="MobiDB-lite"/>
    </source>
</evidence>
<dbReference type="Pfam" id="PF14625">
    <property type="entry name" value="Lustrin_cystein"/>
    <property type="match status" value="6"/>
</dbReference>
<evidence type="ECO:0000256" key="6">
    <source>
        <dbReference type="ARBA" id="ARBA00022968"/>
    </source>
</evidence>
<evidence type="ECO:0000256" key="5">
    <source>
        <dbReference type="ARBA" id="ARBA00022692"/>
    </source>
</evidence>
<evidence type="ECO:0000256" key="3">
    <source>
        <dbReference type="ARBA" id="ARBA00011233"/>
    </source>
</evidence>
<keyword evidence="6" id="KW-0735">Signal-anchor</keyword>
<evidence type="ECO:0000313" key="15">
    <source>
        <dbReference type="EMBL" id="KAF7633375.1"/>
    </source>
</evidence>
<sequence length="1224" mass="138917">MNLSKTKKCFTLLSLFTLFVFIIYWNKSSNLYNICGTIFPLQDDFQKRRIVIYNRIPKTASTSFANAIGYDLCKQNGFHVAHINLTKSRMQMGKIDQFLLAKNITEWTDIQPIFLHGHFAFVDFQSFGFPSPIWINILREPFDRLVSYFYFLRHGDNFRVGLKRSKAGNNETFDECFLNGNKECNPTSVWLQIPYFCGAAHFCSEPGNQQALNKAKYNLLNNYLIVGTTDRIEQMIQILEFLIPEYFRNAYKHFLSLDVPSIRPPQQPYTSQPLSSSSTSSSPPPSPTSLTTTTTTTTQQPSIIIPFNQLFNNTLQPIQSANIHGALIRLIFHTTTLQTIINNSISTTSSTISELPTPPPYTQNIPGDYSSSLRPNPCPQGQPLINGLNNPMTCNFVVKPNGGCPKNFWCHTGASYETTTCCPYNDYPKSRCQLSRAGGKGDELIPRWYFDNNAHKCKRFLYRGMHGNANNFVTAMSCSETCENSEYLSSVIRNPCSNGWPARDLSGKQFICGTADSRCPAGYFCHLGELSSSNVCCELSTSVSNRCNLALRIGEGIANLKRFYFNTLTRKCTEFVYKGIKGNENSFLTIDECKSTCEKLPNPCPMHFDLGERKECSGVDGQSCGRGEWCHIGSRIETTACCPAAIVDICKLPLDLGHGIENLTRWYAVNSEDPCARECRPFQYRGMKGNQNNFQTKSECEINCKSECPINPCPENEELLINKEGKPYNCNSTKIGQCPPNYWCHIGANIETSVCCSIGAGKACNQSVVEGYGNALLSRWYYNYKEGNCQKFIYRGIKGNRNNYVDYDDYGEPCIQPLSEGEGNSQLERFYFDSIKRRCRSFIYKGAFGNANNFLLEEDCEYICSTFIHPNPCSHGYPLIIDEFNNNNNNKPLICGNNELIDFLLSDDDSLISSGCPNGYWCHVGSSPETTNCCPNIPNISGNNNNICDLTLELGNGTERLNRWYFDSSIRRCRKFWYSGIDRCLLSLNRGVDIDNSWITRWHFNVATGKCEVFNYAGIKGNENNFITKKECEHYCLDKKVFNYCPHGEPKWENNGKTLEPKKCGLKSTTDCGDGFICHLNIEKKMEICCEDPAYFCLKPRDPGHCSDNQIRYGYNPMTDNCVSYRYSGCGGTLNQFETLEQCKEICCKQYAENSKQKRRKYKTGLIIYKQKKIEYLLSDNNNNYRFSPVYNILKADSEMGIMVERIVSSKRIINNLLIIEWPS</sequence>
<dbReference type="CDD" id="cd22593">
    <property type="entry name" value="Kunitz_conkunitzin"/>
    <property type="match status" value="6"/>
</dbReference>
<dbReference type="Gene3D" id="4.10.410.10">
    <property type="entry name" value="Pancreatic trypsin inhibitor Kunitz domain"/>
    <property type="match status" value="8"/>
</dbReference>
<evidence type="ECO:0000259" key="14">
    <source>
        <dbReference type="PROSITE" id="PS50279"/>
    </source>
</evidence>
<feature type="domain" description="BPTI/Kunitz inhibitor" evidence="14">
    <location>
        <begin position="547"/>
        <end position="597"/>
    </location>
</feature>
<dbReference type="SMART" id="SM00289">
    <property type="entry name" value="WR1"/>
    <property type="match status" value="6"/>
</dbReference>
<keyword evidence="10" id="KW-1015">Disulfide bond</keyword>
<evidence type="ECO:0000313" key="16">
    <source>
        <dbReference type="Proteomes" id="UP000605970"/>
    </source>
</evidence>
<dbReference type="Pfam" id="PF03567">
    <property type="entry name" value="Sulfotransfer_2"/>
    <property type="match status" value="1"/>
</dbReference>
<feature type="domain" description="BPTI/Kunitz inhibitor" evidence="14">
    <location>
        <begin position="432"/>
        <end position="482"/>
    </location>
</feature>
<comment type="caution">
    <text evidence="15">The sequence shown here is derived from an EMBL/GenBank/DDBJ whole genome shotgun (WGS) entry which is preliminary data.</text>
</comment>
<dbReference type="FunFam" id="3.40.50.300:FF:001418">
    <property type="entry name" value="Heparan sulfate 2-o-sulfotransferase"/>
    <property type="match status" value="1"/>
</dbReference>
<feature type="domain" description="BPTI/Kunitz inhibitor" evidence="14">
    <location>
        <begin position="984"/>
        <end position="1036"/>
    </location>
</feature>
<dbReference type="InterPro" id="IPR005331">
    <property type="entry name" value="Sulfotransferase"/>
</dbReference>
<comment type="subcellular location">
    <subcellularLocation>
        <location evidence="1">Golgi apparatus membrane</location>
        <topology evidence="1">Single-pass type II membrane protein</topology>
    </subcellularLocation>
</comment>
<dbReference type="PROSITE" id="PS50279">
    <property type="entry name" value="BPTI_KUNITZ_2"/>
    <property type="match status" value="7"/>
</dbReference>
<proteinExistence type="inferred from homology"/>
<dbReference type="SUPFAM" id="SSF57362">
    <property type="entry name" value="BPTI-like"/>
    <property type="match status" value="8"/>
</dbReference>
<accession>A0A8S9ZJ53</accession>
<dbReference type="GO" id="GO:0004394">
    <property type="term" value="F:heparan sulfate 2-sulfotransferase activity"/>
    <property type="evidence" value="ECO:0007669"/>
    <property type="project" value="UniProtKB-ARBA"/>
</dbReference>
<feature type="domain" description="BPTI/Kunitz inhibitor" evidence="14">
    <location>
        <begin position="1097"/>
        <end position="1147"/>
    </location>
</feature>
<keyword evidence="4" id="KW-0808">Transferase</keyword>
<evidence type="ECO:0000256" key="7">
    <source>
        <dbReference type="ARBA" id="ARBA00022989"/>
    </source>
</evidence>
<dbReference type="GO" id="GO:0004867">
    <property type="term" value="F:serine-type endopeptidase inhibitor activity"/>
    <property type="evidence" value="ECO:0007669"/>
    <property type="project" value="InterPro"/>
</dbReference>
<dbReference type="Gene3D" id="3.40.50.300">
    <property type="entry name" value="P-loop containing nucleotide triphosphate hydrolases"/>
    <property type="match status" value="1"/>
</dbReference>
<feature type="compositionally biased region" description="Low complexity" evidence="12">
    <location>
        <begin position="288"/>
        <end position="298"/>
    </location>
</feature>
<evidence type="ECO:0000256" key="10">
    <source>
        <dbReference type="ARBA" id="ARBA00023157"/>
    </source>
</evidence>
<dbReference type="Pfam" id="PF00014">
    <property type="entry name" value="Kunitz_BPTI"/>
    <property type="match status" value="8"/>
</dbReference>
<comment type="similarity">
    <text evidence="2">Belongs to the sulfotransferase 3 family.</text>
</comment>
<dbReference type="PANTHER" id="PTHR46339:SF2">
    <property type="entry name" value="BPTI_KUNITZ INHIBITOR DOMAIN-CONTAINING PROTEIN"/>
    <property type="match status" value="1"/>
</dbReference>
<dbReference type="CDD" id="cd00109">
    <property type="entry name" value="Kunitz-type"/>
    <property type="match status" value="1"/>
</dbReference>
<evidence type="ECO:0000256" key="1">
    <source>
        <dbReference type="ARBA" id="ARBA00004323"/>
    </source>
</evidence>
<protein>
    <recommendedName>
        <fullName evidence="14">BPTI/Kunitz inhibitor domain-containing protein</fullName>
    </recommendedName>
</protein>
<dbReference type="SUPFAM" id="SSF52540">
    <property type="entry name" value="P-loop containing nucleoside triphosphate hydrolases"/>
    <property type="match status" value="1"/>
</dbReference>
<dbReference type="InterPro" id="IPR053014">
    <property type="entry name" value="Cuticle_assoc_divergent"/>
</dbReference>
<reference evidence="15" key="1">
    <citation type="journal article" date="2020" name="Ecol. Evol.">
        <title>Genome structure and content of the rice root-knot nematode (Meloidogyne graminicola).</title>
        <authorList>
            <person name="Phan N.T."/>
            <person name="Danchin E.G.J."/>
            <person name="Klopp C."/>
            <person name="Perfus-Barbeoch L."/>
            <person name="Kozlowski D.K."/>
            <person name="Koutsovoulos G.D."/>
            <person name="Lopez-Roques C."/>
            <person name="Bouchez O."/>
            <person name="Zahm M."/>
            <person name="Besnard G."/>
            <person name="Bellafiore S."/>
        </authorList>
    </citation>
    <scope>NUCLEOTIDE SEQUENCE</scope>
    <source>
        <strain evidence="15">VN-18</strain>
    </source>
</reference>
<dbReference type="AlphaFoldDB" id="A0A8S9ZJ53"/>
<dbReference type="InterPro" id="IPR036880">
    <property type="entry name" value="Kunitz_BPTI_sf"/>
</dbReference>
<feature type="compositionally biased region" description="Low complexity" evidence="12">
    <location>
        <begin position="268"/>
        <end position="281"/>
    </location>
</feature>
<keyword evidence="16" id="KW-1185">Reference proteome</keyword>
<name>A0A8S9ZJ53_9BILA</name>
<keyword evidence="8" id="KW-0333">Golgi apparatus</keyword>
<dbReference type="GO" id="GO:0015012">
    <property type="term" value="P:heparan sulfate proteoglycan biosynthetic process"/>
    <property type="evidence" value="ECO:0007669"/>
    <property type="project" value="UniProtKB-ARBA"/>
</dbReference>
<comment type="subunit">
    <text evidence="3">Homotrimer.</text>
</comment>
<evidence type="ECO:0000256" key="2">
    <source>
        <dbReference type="ARBA" id="ARBA00010569"/>
    </source>
</evidence>
<feature type="domain" description="BPTI/Kunitz inhibitor" evidence="14">
    <location>
        <begin position="650"/>
        <end position="704"/>
    </location>
</feature>
<keyword evidence="11" id="KW-0325">Glycoprotein</keyword>
<dbReference type="InterPro" id="IPR006150">
    <property type="entry name" value="Cys_repeat_1"/>
</dbReference>
<dbReference type="SMART" id="SM00131">
    <property type="entry name" value="KU"/>
    <property type="match status" value="8"/>
</dbReference>
<dbReference type="Proteomes" id="UP000605970">
    <property type="component" value="Unassembled WGS sequence"/>
</dbReference>
<evidence type="ECO:0000256" key="13">
    <source>
        <dbReference type="SAM" id="Phobius"/>
    </source>
</evidence>
<evidence type="ECO:0000256" key="4">
    <source>
        <dbReference type="ARBA" id="ARBA00022679"/>
    </source>
</evidence>
<keyword evidence="5 13" id="KW-0812">Transmembrane</keyword>
<evidence type="ECO:0000256" key="11">
    <source>
        <dbReference type="ARBA" id="ARBA00023180"/>
    </source>
</evidence>
<dbReference type="PANTHER" id="PTHR46339">
    <property type="entry name" value="PROTEIN CBG15282-RELATED"/>
    <property type="match status" value="1"/>
</dbReference>
<dbReference type="GO" id="GO:0000139">
    <property type="term" value="C:Golgi membrane"/>
    <property type="evidence" value="ECO:0007669"/>
    <property type="project" value="UniProtKB-SubCell"/>
</dbReference>
<dbReference type="InterPro" id="IPR002223">
    <property type="entry name" value="Kunitz_BPTI"/>
</dbReference>
<dbReference type="InterPro" id="IPR028150">
    <property type="entry name" value="Lustrin_cystein"/>
</dbReference>
<evidence type="ECO:0000256" key="8">
    <source>
        <dbReference type="ARBA" id="ARBA00023034"/>
    </source>
</evidence>